<dbReference type="GO" id="GO:0004427">
    <property type="term" value="F:inorganic diphosphate phosphatase activity"/>
    <property type="evidence" value="ECO:0007669"/>
    <property type="project" value="UniProtKB-EC"/>
</dbReference>
<dbReference type="GO" id="GO:0046081">
    <property type="term" value="P:dUTP catabolic process"/>
    <property type="evidence" value="ECO:0007669"/>
    <property type="project" value="TreeGrafter"/>
</dbReference>
<dbReference type="Gene3D" id="1.10.287.1080">
    <property type="entry name" value="MazG-like"/>
    <property type="match status" value="2"/>
</dbReference>
<dbReference type="InterPro" id="IPR011551">
    <property type="entry name" value="NTP_PyrPHydrolase_MazG"/>
</dbReference>
<dbReference type="GO" id="GO:0046076">
    <property type="term" value="P:dTTP catabolic process"/>
    <property type="evidence" value="ECO:0007669"/>
    <property type="project" value="TreeGrafter"/>
</dbReference>
<accession>A0A6N3EY78</accession>
<dbReference type="AlphaFoldDB" id="A0A6N3EY78"/>
<dbReference type="GO" id="GO:0047429">
    <property type="term" value="F:nucleoside triphosphate diphosphatase activity"/>
    <property type="evidence" value="ECO:0007669"/>
    <property type="project" value="InterPro"/>
</dbReference>
<feature type="domain" description="NTP pyrophosphohydrolase MazG-like" evidence="1">
    <location>
        <begin position="314"/>
        <end position="372"/>
    </location>
</feature>
<dbReference type="GO" id="GO:0046047">
    <property type="term" value="P:TTP catabolic process"/>
    <property type="evidence" value="ECO:0007669"/>
    <property type="project" value="TreeGrafter"/>
</dbReference>
<dbReference type="Pfam" id="PF03819">
    <property type="entry name" value="MazG"/>
    <property type="match status" value="2"/>
</dbReference>
<dbReference type="SUPFAM" id="SSF101386">
    <property type="entry name" value="all-alpha NTP pyrophosphatases"/>
    <property type="match status" value="2"/>
</dbReference>
<feature type="domain" description="NTP pyrophosphohydrolase MazG-like" evidence="1">
    <location>
        <begin position="172"/>
        <end position="245"/>
    </location>
</feature>
<dbReference type="CDD" id="cd11529">
    <property type="entry name" value="NTP-PPase_MazG_Cterm"/>
    <property type="match status" value="1"/>
</dbReference>
<dbReference type="InterPro" id="IPR004518">
    <property type="entry name" value="MazG-like_dom"/>
</dbReference>
<dbReference type="PANTHER" id="PTHR30522">
    <property type="entry name" value="NUCLEOSIDE TRIPHOSPHATE PYROPHOSPHOHYDROLASE"/>
    <property type="match status" value="1"/>
</dbReference>
<dbReference type="NCBIfam" id="NF007113">
    <property type="entry name" value="PRK09562.1"/>
    <property type="match status" value="1"/>
</dbReference>
<evidence type="ECO:0000313" key="2">
    <source>
        <dbReference type="EMBL" id="VYU44643.1"/>
    </source>
</evidence>
<evidence type="ECO:0000259" key="1">
    <source>
        <dbReference type="Pfam" id="PF03819"/>
    </source>
</evidence>
<keyword evidence="2" id="KW-0378">Hydrolase</keyword>
<proteinExistence type="predicted"/>
<name>A0A6N3EY78_9FIRM</name>
<dbReference type="EMBL" id="CACRUX010000088">
    <property type="protein sequence ID" value="VYU44643.1"/>
    <property type="molecule type" value="Genomic_DNA"/>
</dbReference>
<dbReference type="InterPro" id="IPR048015">
    <property type="entry name" value="NTP-PPase_MazG-like_N"/>
</dbReference>
<dbReference type="FunFam" id="1.10.287.1080:FF:000003">
    <property type="entry name" value="Nucleoside triphosphate pyrophosphohydrolase"/>
    <property type="match status" value="1"/>
</dbReference>
<sequence>MNTANIGPLLVKLNIDVAQGLFIVGADQIEETPFDLTGTLLVTDLINDETALTNLTDVLKKRFGTNSQVDLYGVALSENNALGKGLPVSDLSTLGASYMTKLEADMGESLTWVLLHRSAENTVRTSENASKIDLTGLEGAETEEGYEFTLQPLIDVVAALRAPDGCPWDRLQTHSTLRRYLLEEVYEVLEAIDNQDMANLREELGDVLLQIVFHARLAEEQGLFTVQDIIDDITAKMIRRHPHVFAKATSKELASTQLNWEALKAQEPGHDKKTLLGGISKGLPALLGAQKLQEKAAKVGFDWDTEPPVWAKFEEEIAEFKEAIAEKDYENAELEGGDVLFSLINLLRWYKIGGENALNRTNNKFRQRFAHVERCVKDSGKSWKDFSLEELDLFWESAKVSEQKHSLK</sequence>
<gene>
    <name evidence="2" type="primary">mazG</name>
    <name evidence="2" type="ORF">VRLFYP33_02076</name>
</gene>
<dbReference type="NCBIfam" id="TIGR00444">
    <property type="entry name" value="mazG"/>
    <property type="match status" value="1"/>
</dbReference>
<protein>
    <submittedName>
        <fullName evidence="2">Nucleoside triphosphate pyrophosphohydrolase/pyrophosphatase MazG</fullName>
        <ecNumber evidence="2">3.6.1.1</ecNumber>
    </submittedName>
</protein>
<dbReference type="GO" id="GO:0006950">
    <property type="term" value="P:response to stress"/>
    <property type="evidence" value="ECO:0007669"/>
    <property type="project" value="UniProtKB-ARBA"/>
</dbReference>
<dbReference type="FunFam" id="1.10.287.1080:FF:000001">
    <property type="entry name" value="Nucleoside triphosphate pyrophosphohydrolase"/>
    <property type="match status" value="1"/>
</dbReference>
<dbReference type="RefSeq" id="WP_021841554.1">
    <property type="nucleotide sequence ID" value="NZ_CACRUX010000088.1"/>
</dbReference>
<reference evidence="2" key="1">
    <citation type="submission" date="2019-11" db="EMBL/GenBank/DDBJ databases">
        <authorList>
            <person name="Feng L."/>
        </authorList>
    </citation>
    <scope>NUCLEOTIDE SEQUENCE</scope>
    <source>
        <strain evidence="2">VrattiLFYP33</strain>
    </source>
</reference>
<dbReference type="CDD" id="cd11528">
    <property type="entry name" value="NTP-PPase_MazG_Nterm"/>
    <property type="match status" value="1"/>
</dbReference>
<dbReference type="InterPro" id="IPR048011">
    <property type="entry name" value="NTP-PPase_MazG-like_C"/>
</dbReference>
<dbReference type="PANTHER" id="PTHR30522:SF0">
    <property type="entry name" value="NUCLEOSIDE TRIPHOSPHATE PYROPHOSPHOHYDROLASE"/>
    <property type="match status" value="1"/>
</dbReference>
<dbReference type="EC" id="3.6.1.1" evidence="2"/>
<dbReference type="GO" id="GO:0046052">
    <property type="term" value="P:UTP catabolic process"/>
    <property type="evidence" value="ECO:0007669"/>
    <property type="project" value="TreeGrafter"/>
</dbReference>
<dbReference type="GO" id="GO:0006203">
    <property type="term" value="P:dGTP catabolic process"/>
    <property type="evidence" value="ECO:0007669"/>
    <property type="project" value="TreeGrafter"/>
</dbReference>
<dbReference type="GO" id="GO:0046061">
    <property type="term" value="P:dATP catabolic process"/>
    <property type="evidence" value="ECO:0007669"/>
    <property type="project" value="TreeGrafter"/>
</dbReference>
<organism evidence="2">
    <name type="scientific">Veillonella ratti</name>
    <dbReference type="NCBI Taxonomy" id="103892"/>
    <lineage>
        <taxon>Bacteria</taxon>
        <taxon>Bacillati</taxon>
        <taxon>Bacillota</taxon>
        <taxon>Negativicutes</taxon>
        <taxon>Veillonellales</taxon>
        <taxon>Veillonellaceae</taxon>
        <taxon>Veillonella</taxon>
    </lineage>
</organism>